<keyword evidence="7" id="KW-0732">Signal</keyword>
<name>A0ABW1NAN6_9ACTN</name>
<feature type="chain" id="PRO_5047382696" evidence="7">
    <location>
        <begin position="31"/>
        <end position="480"/>
    </location>
</feature>
<dbReference type="EMBL" id="JBHSRF010000001">
    <property type="protein sequence ID" value="MFC6079642.1"/>
    <property type="molecule type" value="Genomic_DNA"/>
</dbReference>
<dbReference type="InterPro" id="IPR045175">
    <property type="entry name" value="M28_fam"/>
</dbReference>
<dbReference type="SUPFAM" id="SSF53187">
    <property type="entry name" value="Zn-dependent exopeptidases"/>
    <property type="match status" value="1"/>
</dbReference>
<proteinExistence type="predicted"/>
<keyword evidence="3" id="KW-0482">Metalloprotease</keyword>
<evidence type="ECO:0000256" key="5">
    <source>
        <dbReference type="ARBA" id="ARBA00023326"/>
    </source>
</evidence>
<dbReference type="Gene3D" id="3.40.630.10">
    <property type="entry name" value="Zn peptidases"/>
    <property type="match status" value="1"/>
</dbReference>
<keyword evidence="4" id="KW-0326">Glycosidase</keyword>
<keyword evidence="3" id="KW-0645">Protease</keyword>
<sequence length="480" mass="51699">MANTDSQPPSQASRRAFISLSAAAATAATAGVTLGAAPAAAAGSGGSSGPGRPADKQRPDAELRALLREIDHRRVEATVRKLVSFGTRHTLSSQDDPNRGIGAARDWIFAEMQRYAAASGGRMTVELQSYIQPPGTRIPTATRITNVVATLRGSVTPERVYVVSGHYDSRVTDVMNATADAPGADDDASGVAVSMELARVMATRRPKATIVFAAVAGEEQNLYGARYMAAQYKAAAADVQAMFTNDIVGSSVADDGTRDPRTVRLFAEGVPTAETAAEANVRRAVGGENDSPARQLARFVTSVAENDSTGMDVRVIYRRDRYLRGGDHIGFLEQAYPAARFTEPNENYDHQHQDVRVENGKQIGDLPEFCDFPYIARVARVNAATLWSLAQAPGTPKNARVRTDQLTNDTDLVWTRGTEPDLAGYEVVWRETTSPDWTHVIPVGDVTEVRIDLSKDNVFFGVRSVDRAGHRSPVSFPVPA</sequence>
<evidence type="ECO:0000256" key="4">
    <source>
        <dbReference type="ARBA" id="ARBA00023295"/>
    </source>
</evidence>
<evidence type="ECO:0000313" key="10">
    <source>
        <dbReference type="Proteomes" id="UP001596137"/>
    </source>
</evidence>
<dbReference type="InterPro" id="IPR013783">
    <property type="entry name" value="Ig-like_fold"/>
</dbReference>
<evidence type="ECO:0000256" key="3">
    <source>
        <dbReference type="ARBA" id="ARBA00023049"/>
    </source>
</evidence>
<organism evidence="9 10">
    <name type="scientific">Sphaerisporangium aureirubrum</name>
    <dbReference type="NCBI Taxonomy" id="1544736"/>
    <lineage>
        <taxon>Bacteria</taxon>
        <taxon>Bacillati</taxon>
        <taxon>Actinomycetota</taxon>
        <taxon>Actinomycetes</taxon>
        <taxon>Streptosporangiales</taxon>
        <taxon>Streptosporangiaceae</taxon>
        <taxon>Sphaerisporangium</taxon>
    </lineage>
</organism>
<keyword evidence="2" id="KW-0964">Secreted</keyword>
<evidence type="ECO:0000256" key="7">
    <source>
        <dbReference type="SAM" id="SignalP"/>
    </source>
</evidence>
<dbReference type="Gene3D" id="2.60.40.10">
    <property type="entry name" value="Immunoglobulins"/>
    <property type="match status" value="1"/>
</dbReference>
<dbReference type="CDD" id="cd00063">
    <property type="entry name" value="FN3"/>
    <property type="match status" value="1"/>
</dbReference>
<gene>
    <name evidence="9" type="ORF">ACFP1K_00600</name>
</gene>
<dbReference type="PANTHER" id="PTHR12147">
    <property type="entry name" value="METALLOPEPTIDASE M28 FAMILY MEMBER"/>
    <property type="match status" value="1"/>
</dbReference>
<accession>A0ABW1NAN6</accession>
<keyword evidence="5" id="KW-0119">Carbohydrate metabolism</keyword>
<dbReference type="SUPFAM" id="SSF49265">
    <property type="entry name" value="Fibronectin type III"/>
    <property type="match status" value="1"/>
</dbReference>
<dbReference type="InterPro" id="IPR007484">
    <property type="entry name" value="Peptidase_M28"/>
</dbReference>
<dbReference type="Proteomes" id="UP001596137">
    <property type="component" value="Unassembled WGS sequence"/>
</dbReference>
<evidence type="ECO:0000256" key="1">
    <source>
        <dbReference type="ARBA" id="ARBA00004613"/>
    </source>
</evidence>
<dbReference type="PANTHER" id="PTHR12147:SF26">
    <property type="entry name" value="PEPTIDASE M28 DOMAIN-CONTAINING PROTEIN"/>
    <property type="match status" value="1"/>
</dbReference>
<evidence type="ECO:0000256" key="2">
    <source>
        <dbReference type="ARBA" id="ARBA00022525"/>
    </source>
</evidence>
<dbReference type="InterPro" id="IPR003961">
    <property type="entry name" value="FN3_dom"/>
</dbReference>
<comment type="subcellular location">
    <subcellularLocation>
        <location evidence="1">Secreted</location>
    </subcellularLocation>
</comment>
<dbReference type="InterPro" id="IPR036116">
    <property type="entry name" value="FN3_sf"/>
</dbReference>
<evidence type="ECO:0000259" key="8">
    <source>
        <dbReference type="PROSITE" id="PS50853"/>
    </source>
</evidence>
<evidence type="ECO:0000256" key="6">
    <source>
        <dbReference type="SAM" id="MobiDB-lite"/>
    </source>
</evidence>
<keyword evidence="10" id="KW-1185">Reference proteome</keyword>
<feature type="signal peptide" evidence="7">
    <location>
        <begin position="1"/>
        <end position="30"/>
    </location>
</feature>
<reference evidence="10" key="1">
    <citation type="journal article" date="2019" name="Int. J. Syst. Evol. Microbiol.">
        <title>The Global Catalogue of Microorganisms (GCM) 10K type strain sequencing project: providing services to taxonomists for standard genome sequencing and annotation.</title>
        <authorList>
            <consortium name="The Broad Institute Genomics Platform"/>
            <consortium name="The Broad Institute Genome Sequencing Center for Infectious Disease"/>
            <person name="Wu L."/>
            <person name="Ma J."/>
        </authorList>
    </citation>
    <scope>NUCLEOTIDE SEQUENCE [LARGE SCALE GENOMIC DNA]</scope>
    <source>
        <strain evidence="10">JCM 30346</strain>
    </source>
</reference>
<feature type="domain" description="Fibronectin type-III" evidence="8">
    <location>
        <begin position="392"/>
        <end position="480"/>
    </location>
</feature>
<comment type="caution">
    <text evidence="9">The sequence shown here is derived from an EMBL/GenBank/DDBJ whole genome shotgun (WGS) entry which is preliminary data.</text>
</comment>
<keyword evidence="3" id="KW-0378">Hydrolase</keyword>
<protein>
    <submittedName>
        <fullName evidence="9">M20/M25/M40 family metallo-hydrolase</fullName>
    </submittedName>
</protein>
<dbReference type="Pfam" id="PF04389">
    <property type="entry name" value="Peptidase_M28"/>
    <property type="match status" value="1"/>
</dbReference>
<keyword evidence="5" id="KW-0624">Polysaccharide degradation</keyword>
<dbReference type="PROSITE" id="PS50853">
    <property type="entry name" value="FN3"/>
    <property type="match status" value="1"/>
</dbReference>
<evidence type="ECO:0000313" key="9">
    <source>
        <dbReference type="EMBL" id="MFC6079642.1"/>
    </source>
</evidence>
<dbReference type="RefSeq" id="WP_380745891.1">
    <property type="nucleotide sequence ID" value="NZ_JBHSRF010000001.1"/>
</dbReference>
<feature type="region of interest" description="Disordered" evidence="6">
    <location>
        <begin position="38"/>
        <end position="58"/>
    </location>
</feature>
<dbReference type="InterPro" id="IPR006311">
    <property type="entry name" value="TAT_signal"/>
</dbReference>
<dbReference type="PROSITE" id="PS51318">
    <property type="entry name" value="TAT"/>
    <property type="match status" value="1"/>
</dbReference>